<dbReference type="CDD" id="cd17324">
    <property type="entry name" value="MFS_NepI_like"/>
    <property type="match status" value="1"/>
</dbReference>
<evidence type="ECO:0000256" key="1">
    <source>
        <dbReference type="ARBA" id="ARBA00004651"/>
    </source>
</evidence>
<dbReference type="EMBL" id="BAAAZH010000008">
    <property type="protein sequence ID" value="GAA4112829.1"/>
    <property type="molecule type" value="Genomic_DNA"/>
</dbReference>
<organism evidence="7 8">
    <name type="scientific">Nocardioides fonticola</name>
    <dbReference type="NCBI Taxonomy" id="450363"/>
    <lineage>
        <taxon>Bacteria</taxon>
        <taxon>Bacillati</taxon>
        <taxon>Actinomycetota</taxon>
        <taxon>Actinomycetes</taxon>
        <taxon>Propionibacteriales</taxon>
        <taxon>Nocardioidaceae</taxon>
        <taxon>Nocardioides</taxon>
    </lineage>
</organism>
<feature type="transmembrane region" description="Helical" evidence="5">
    <location>
        <begin position="226"/>
        <end position="243"/>
    </location>
</feature>
<name>A0ABP7XF49_9ACTN</name>
<feature type="transmembrane region" description="Helical" evidence="5">
    <location>
        <begin position="87"/>
        <end position="105"/>
    </location>
</feature>
<protein>
    <submittedName>
        <fullName evidence="7">MFS transporter</fullName>
    </submittedName>
</protein>
<feature type="transmembrane region" description="Helical" evidence="5">
    <location>
        <begin position="169"/>
        <end position="190"/>
    </location>
</feature>
<dbReference type="InterPro" id="IPR036259">
    <property type="entry name" value="MFS_trans_sf"/>
</dbReference>
<evidence type="ECO:0000259" key="6">
    <source>
        <dbReference type="PROSITE" id="PS50850"/>
    </source>
</evidence>
<evidence type="ECO:0000313" key="7">
    <source>
        <dbReference type="EMBL" id="GAA4112829.1"/>
    </source>
</evidence>
<dbReference type="RefSeq" id="WP_344732094.1">
    <property type="nucleotide sequence ID" value="NZ_BAAAZH010000008.1"/>
</dbReference>
<keyword evidence="8" id="KW-1185">Reference proteome</keyword>
<evidence type="ECO:0000256" key="5">
    <source>
        <dbReference type="SAM" id="Phobius"/>
    </source>
</evidence>
<feature type="transmembrane region" description="Helical" evidence="5">
    <location>
        <begin position="144"/>
        <end position="163"/>
    </location>
</feature>
<feature type="domain" description="Major facilitator superfamily (MFS) profile" evidence="6">
    <location>
        <begin position="19"/>
        <end position="399"/>
    </location>
</feature>
<reference evidence="8" key="1">
    <citation type="journal article" date="2019" name="Int. J. Syst. Evol. Microbiol.">
        <title>The Global Catalogue of Microorganisms (GCM) 10K type strain sequencing project: providing services to taxonomists for standard genome sequencing and annotation.</title>
        <authorList>
            <consortium name="The Broad Institute Genomics Platform"/>
            <consortium name="The Broad Institute Genome Sequencing Center for Infectious Disease"/>
            <person name="Wu L."/>
            <person name="Ma J."/>
        </authorList>
    </citation>
    <scope>NUCLEOTIDE SEQUENCE [LARGE SCALE GENOMIC DNA]</scope>
    <source>
        <strain evidence="8">JCM 16703</strain>
    </source>
</reference>
<dbReference type="Proteomes" id="UP001501495">
    <property type="component" value="Unassembled WGS sequence"/>
</dbReference>
<comment type="caution">
    <text evidence="7">The sequence shown here is derived from an EMBL/GenBank/DDBJ whole genome shotgun (WGS) entry which is preliminary data.</text>
</comment>
<evidence type="ECO:0000256" key="4">
    <source>
        <dbReference type="ARBA" id="ARBA00023136"/>
    </source>
</evidence>
<feature type="transmembrane region" description="Helical" evidence="5">
    <location>
        <begin position="373"/>
        <end position="393"/>
    </location>
</feature>
<dbReference type="SUPFAM" id="SSF103473">
    <property type="entry name" value="MFS general substrate transporter"/>
    <property type="match status" value="1"/>
</dbReference>
<keyword evidence="4 5" id="KW-0472">Membrane</keyword>
<keyword evidence="3 5" id="KW-1133">Transmembrane helix</keyword>
<feature type="transmembrane region" description="Helical" evidence="5">
    <location>
        <begin position="111"/>
        <end position="132"/>
    </location>
</feature>
<dbReference type="PANTHER" id="PTHR42910:SF1">
    <property type="entry name" value="MAJOR FACILITATOR SUPERFAMILY (MFS) PROFILE DOMAIN-CONTAINING PROTEIN"/>
    <property type="match status" value="1"/>
</dbReference>
<evidence type="ECO:0000256" key="2">
    <source>
        <dbReference type="ARBA" id="ARBA00022692"/>
    </source>
</evidence>
<dbReference type="PROSITE" id="PS50850">
    <property type="entry name" value="MFS"/>
    <property type="match status" value="1"/>
</dbReference>
<dbReference type="Pfam" id="PF07690">
    <property type="entry name" value="MFS_1"/>
    <property type="match status" value="2"/>
</dbReference>
<gene>
    <name evidence="7" type="ORF">GCM10022215_09500</name>
</gene>
<accession>A0ABP7XF49</accession>
<feature type="transmembrane region" description="Helical" evidence="5">
    <location>
        <begin position="58"/>
        <end position="75"/>
    </location>
</feature>
<dbReference type="InterPro" id="IPR020846">
    <property type="entry name" value="MFS_dom"/>
</dbReference>
<evidence type="ECO:0000256" key="3">
    <source>
        <dbReference type="ARBA" id="ARBA00022989"/>
    </source>
</evidence>
<proteinExistence type="predicted"/>
<comment type="subcellular location">
    <subcellularLocation>
        <location evidence="1">Cell membrane</location>
        <topology evidence="1">Multi-pass membrane protein</topology>
    </subcellularLocation>
</comment>
<feature type="transmembrane region" description="Helical" evidence="5">
    <location>
        <begin position="255"/>
        <end position="275"/>
    </location>
</feature>
<dbReference type="PANTHER" id="PTHR42910">
    <property type="entry name" value="TRANSPORTER SCO4007-RELATED"/>
    <property type="match status" value="1"/>
</dbReference>
<feature type="transmembrane region" description="Helical" evidence="5">
    <location>
        <begin position="287"/>
        <end position="304"/>
    </location>
</feature>
<feature type="transmembrane region" description="Helical" evidence="5">
    <location>
        <begin position="20"/>
        <end position="38"/>
    </location>
</feature>
<keyword evidence="2 5" id="KW-0812">Transmembrane</keyword>
<dbReference type="InterPro" id="IPR011701">
    <property type="entry name" value="MFS"/>
</dbReference>
<sequence>MTTTSPRSGTDAPATAPPRALVVLLAVACGATVANLYYGQPLLGEIAGAFGVGEGTAALVVTLTQLGYAAALLLVLPTGDLVENRSLVTRVLLGTAAALALAALAPSFWLFGLAAVLVGVTSVVAQILVPFAAHLAPEDARGRVVGQVMSGLLLGILLARTVASLVAEVLGWRAIYAISAVLMLVLAVVLRRVLPTRRPEHTAGYGSLLATVVEIARTEPVLRARALCQGAIFGAFTAYWTAISYELHDEHGLSQAGIGVFALVGAAGAAAAPLGGRLADGGRGRSASGLMLLLASLAVAAAGLGSAHLWVLALGGVLLDLAVQSHQVMAQQEIYALRPEARARINTVFMGTVFLSGAASSAVTGALHEAGGWAAVCWFGAALPLLGLAVWALRLRPGAGTATSVG</sequence>
<evidence type="ECO:0000313" key="8">
    <source>
        <dbReference type="Proteomes" id="UP001501495"/>
    </source>
</evidence>
<dbReference type="Gene3D" id="1.20.1250.20">
    <property type="entry name" value="MFS general substrate transporter like domains"/>
    <property type="match status" value="1"/>
</dbReference>